<dbReference type="Proteomes" id="UP000199181">
    <property type="component" value="Unassembled WGS sequence"/>
</dbReference>
<evidence type="ECO:0000313" key="2">
    <source>
        <dbReference type="Proteomes" id="UP000199181"/>
    </source>
</evidence>
<sequence length="317" mass="34867">MDAVKGLEDRVFSGAGRPRGTADIDVVSVQHGYRRCPHPSAMPLLAPARFFLAMLAASVNSAACSPASMTGQRAPRHYSQTTDSATTACLRTPACYSPPTGETSILPWLSRAASAAGSGAAVLRLLEAAELSKIEQVLNDCANQASHRVNEQLLGKGQRPTRQRCQETFRMEPGGNKVTWAMHLGREKHQAALECAQQELGELFPGNLSFQPTYRYDRTTKKVEPIAPKQVDEWLRNGFFGKLLGTLIPDVVVHAAGDLSRVQAVLDFKFPCPGDRNPTWREYHEDHPYYPANQGEIYREAFKVTPKMLSPGFGAMR</sequence>
<dbReference type="AlphaFoldDB" id="A0A1I0ASI9"/>
<accession>A0A1I0ASI9</accession>
<dbReference type="EMBL" id="FOIJ01000001">
    <property type="protein sequence ID" value="SES97385.1"/>
    <property type="molecule type" value="Genomic_DNA"/>
</dbReference>
<protein>
    <submittedName>
        <fullName evidence="1">Uncharacterized protein</fullName>
    </submittedName>
</protein>
<reference evidence="2" key="1">
    <citation type="submission" date="2016-10" db="EMBL/GenBank/DDBJ databases">
        <authorList>
            <person name="Varghese N."/>
            <person name="Submissions S."/>
        </authorList>
    </citation>
    <scope>NUCLEOTIDE SEQUENCE [LARGE SCALE GENOMIC DNA]</scope>
    <source>
        <strain evidence="2">DSM 16858</strain>
    </source>
</reference>
<name>A0A1I0ASI9_9BACT</name>
<keyword evidence="2" id="KW-1185">Reference proteome</keyword>
<gene>
    <name evidence="1" type="ORF">SAMN05443639_101795</name>
</gene>
<evidence type="ECO:0000313" key="1">
    <source>
        <dbReference type="EMBL" id="SES97385.1"/>
    </source>
</evidence>
<proteinExistence type="predicted"/>
<organism evidence="1 2">
    <name type="scientific">Stigmatella erecta</name>
    <dbReference type="NCBI Taxonomy" id="83460"/>
    <lineage>
        <taxon>Bacteria</taxon>
        <taxon>Pseudomonadati</taxon>
        <taxon>Myxococcota</taxon>
        <taxon>Myxococcia</taxon>
        <taxon>Myxococcales</taxon>
        <taxon>Cystobacterineae</taxon>
        <taxon>Archangiaceae</taxon>
        <taxon>Stigmatella</taxon>
    </lineage>
</organism>